<protein>
    <submittedName>
        <fullName evidence="1">Uncharacterized protein</fullName>
    </submittedName>
</protein>
<dbReference type="Proteomes" id="UP000220469">
    <property type="component" value="Unassembled WGS sequence"/>
</dbReference>
<gene>
    <name evidence="1" type="ORF">BB451_03050</name>
</gene>
<reference evidence="1 2" key="1">
    <citation type="journal article" date="2017" name="Gut Pathog.">
        <title>Phylogenomics of Colombian Helicobacter pylori isolates.</title>
        <authorList>
            <person name="Gutierrez-Escobar A.J."/>
            <person name="Trujillo E."/>
            <person name="Acevedo O."/>
            <person name="Bravo M.M."/>
        </authorList>
    </citation>
    <scope>NUCLEOTIDE SEQUENCE [LARGE SCALE GENOMIC DNA]</scope>
    <source>
        <strain evidence="1 2">3076</strain>
    </source>
</reference>
<dbReference type="AlphaFoldDB" id="A0AB73QIM3"/>
<dbReference type="EMBL" id="MBGM01000030">
    <property type="protein sequence ID" value="PDW29142.1"/>
    <property type="molecule type" value="Genomic_DNA"/>
</dbReference>
<organism evidence="1 2">
    <name type="scientific">Helicobacter pylori</name>
    <name type="common">Campylobacter pylori</name>
    <dbReference type="NCBI Taxonomy" id="210"/>
    <lineage>
        <taxon>Bacteria</taxon>
        <taxon>Pseudomonadati</taxon>
        <taxon>Campylobacterota</taxon>
        <taxon>Epsilonproteobacteria</taxon>
        <taxon>Campylobacterales</taxon>
        <taxon>Helicobacteraceae</taxon>
        <taxon>Helicobacter</taxon>
    </lineage>
</organism>
<accession>A0AB73QIM3</accession>
<comment type="caution">
    <text evidence="1">The sequence shown here is derived from an EMBL/GenBank/DDBJ whole genome shotgun (WGS) entry which is preliminary data.</text>
</comment>
<name>A0AB73QIM3_HELPX</name>
<evidence type="ECO:0000313" key="2">
    <source>
        <dbReference type="Proteomes" id="UP000220469"/>
    </source>
</evidence>
<evidence type="ECO:0000313" key="1">
    <source>
        <dbReference type="EMBL" id="PDW29142.1"/>
    </source>
</evidence>
<proteinExistence type="predicted"/>
<sequence length="59" mass="7430">MTFFMVKTPMIVYYASYYYAIKLKRNKKRTQNAMNFYINEVLYIFYPYLEILKRVLFEF</sequence>